<keyword evidence="4 6" id="KW-0238">DNA-binding</keyword>
<dbReference type="Pfam" id="PF13495">
    <property type="entry name" value="Phage_int_SAM_4"/>
    <property type="match status" value="1"/>
</dbReference>
<evidence type="ECO:0000256" key="5">
    <source>
        <dbReference type="ARBA" id="ARBA00023172"/>
    </source>
</evidence>
<organism evidence="9 10">
    <name type="scientific">Desulfosporosinus metallidurans</name>
    <dbReference type="NCBI Taxonomy" id="1888891"/>
    <lineage>
        <taxon>Bacteria</taxon>
        <taxon>Bacillati</taxon>
        <taxon>Bacillota</taxon>
        <taxon>Clostridia</taxon>
        <taxon>Eubacteriales</taxon>
        <taxon>Desulfitobacteriaceae</taxon>
        <taxon>Desulfosporosinus</taxon>
    </lineage>
</organism>
<dbReference type="InterPro" id="IPR050090">
    <property type="entry name" value="Tyrosine_recombinase_XerCD"/>
</dbReference>
<dbReference type="CDD" id="cd00397">
    <property type="entry name" value="DNA_BRE_C"/>
    <property type="match status" value="1"/>
</dbReference>
<dbReference type="InterPro" id="IPR013762">
    <property type="entry name" value="Integrase-like_cat_sf"/>
</dbReference>
<dbReference type="InterPro" id="IPR010998">
    <property type="entry name" value="Integrase_recombinase_N"/>
</dbReference>
<evidence type="ECO:0000313" key="10">
    <source>
        <dbReference type="Proteomes" id="UP000186102"/>
    </source>
</evidence>
<dbReference type="InterPro" id="IPR044068">
    <property type="entry name" value="CB"/>
</dbReference>
<proteinExistence type="inferred from homology"/>
<comment type="similarity">
    <text evidence="2">Belongs to the 'phage' integrase family.</text>
</comment>
<dbReference type="RefSeq" id="WP_075364215.1">
    <property type="nucleotide sequence ID" value="NZ_MLBF01000008.1"/>
</dbReference>
<keyword evidence="5" id="KW-0233">DNA recombination</keyword>
<dbReference type="EMBL" id="MLBF01000008">
    <property type="protein sequence ID" value="OLN32461.1"/>
    <property type="molecule type" value="Genomic_DNA"/>
</dbReference>
<dbReference type="PANTHER" id="PTHR30349:SF41">
    <property type="entry name" value="INTEGRASE_RECOMBINASE PROTEIN MJ0367-RELATED"/>
    <property type="match status" value="1"/>
</dbReference>
<dbReference type="SUPFAM" id="SSF56349">
    <property type="entry name" value="DNA breaking-rejoining enzymes"/>
    <property type="match status" value="1"/>
</dbReference>
<evidence type="ECO:0000313" key="9">
    <source>
        <dbReference type="EMBL" id="OLN32461.1"/>
    </source>
</evidence>
<comment type="function">
    <text evidence="1">Site-specific tyrosine recombinase, which acts by catalyzing the cutting and rejoining of the recombining DNA molecules.</text>
</comment>
<dbReference type="STRING" id="1888891.DSOL_1497"/>
<dbReference type="InterPro" id="IPR004107">
    <property type="entry name" value="Integrase_SAM-like_N"/>
</dbReference>
<dbReference type="GO" id="GO:0015074">
    <property type="term" value="P:DNA integration"/>
    <property type="evidence" value="ECO:0007669"/>
    <property type="project" value="UniProtKB-KW"/>
</dbReference>
<dbReference type="GO" id="GO:0003677">
    <property type="term" value="F:DNA binding"/>
    <property type="evidence" value="ECO:0007669"/>
    <property type="project" value="UniProtKB-UniRule"/>
</dbReference>
<keyword evidence="3" id="KW-0229">DNA integration</keyword>
<evidence type="ECO:0000256" key="2">
    <source>
        <dbReference type="ARBA" id="ARBA00008857"/>
    </source>
</evidence>
<evidence type="ECO:0000259" key="7">
    <source>
        <dbReference type="PROSITE" id="PS51898"/>
    </source>
</evidence>
<dbReference type="PROSITE" id="PS51898">
    <property type="entry name" value="TYR_RECOMBINASE"/>
    <property type="match status" value="1"/>
</dbReference>
<keyword evidence="10" id="KW-1185">Reference proteome</keyword>
<protein>
    <submittedName>
        <fullName evidence="9">Site-specific tyrosine recombinase</fullName>
    </submittedName>
</protein>
<dbReference type="InterPro" id="IPR011010">
    <property type="entry name" value="DNA_brk_join_enz"/>
</dbReference>
<reference evidence="9 10" key="1">
    <citation type="submission" date="2016-09" db="EMBL/GenBank/DDBJ databases">
        <title>Complete genome of Desulfosporosinus sp. OL.</title>
        <authorList>
            <person name="Mardanov A."/>
            <person name="Beletsky A."/>
            <person name="Panova A."/>
            <person name="Karnachuk O."/>
            <person name="Ravin N."/>
        </authorList>
    </citation>
    <scope>NUCLEOTIDE SEQUENCE [LARGE SCALE GENOMIC DNA]</scope>
    <source>
        <strain evidence="9 10">OL</strain>
    </source>
</reference>
<dbReference type="InterPro" id="IPR002104">
    <property type="entry name" value="Integrase_catalytic"/>
</dbReference>
<feature type="domain" description="Tyr recombinase" evidence="7">
    <location>
        <begin position="100"/>
        <end position="271"/>
    </location>
</feature>
<dbReference type="PANTHER" id="PTHR30349">
    <property type="entry name" value="PHAGE INTEGRASE-RELATED"/>
    <property type="match status" value="1"/>
</dbReference>
<sequence length="275" mass="31521">MDAIESFVREHLSAKAETTKETYRQVLIQFDRWLKGTGTDLSGFVRTDVQQYIDYLVAKKKSAGTINKIFNALKSFCRYANKTKAIENIRVIKQPNILQQAPKALDKRETHRILRETDRRGNHRDYAIVVLLLNTGLRVGELVKLDRSDVEISERKGELTVRWAKGGKAATLPLNNESRKALTEYLDTRRTDNNPALFLSNRCERISKRTVQYLMEQLGINAHALRHTFITQLVRSGVDISIVQALSRHASADMILRYSKPAKEDLEETVNHLVF</sequence>
<accession>A0A1Q8QYT9</accession>
<evidence type="ECO:0000256" key="1">
    <source>
        <dbReference type="ARBA" id="ARBA00003283"/>
    </source>
</evidence>
<dbReference type="Proteomes" id="UP000186102">
    <property type="component" value="Unassembled WGS sequence"/>
</dbReference>
<evidence type="ECO:0000259" key="8">
    <source>
        <dbReference type="PROSITE" id="PS51900"/>
    </source>
</evidence>
<evidence type="ECO:0000256" key="4">
    <source>
        <dbReference type="ARBA" id="ARBA00023125"/>
    </source>
</evidence>
<dbReference type="AlphaFoldDB" id="A0A1Q8QYT9"/>
<feature type="domain" description="Core-binding (CB)" evidence="8">
    <location>
        <begin position="1"/>
        <end position="81"/>
    </location>
</feature>
<evidence type="ECO:0000256" key="6">
    <source>
        <dbReference type="PROSITE-ProRule" id="PRU01248"/>
    </source>
</evidence>
<dbReference type="Gene3D" id="1.10.443.10">
    <property type="entry name" value="Intergrase catalytic core"/>
    <property type="match status" value="1"/>
</dbReference>
<comment type="caution">
    <text evidence="9">The sequence shown here is derived from an EMBL/GenBank/DDBJ whole genome shotgun (WGS) entry which is preliminary data.</text>
</comment>
<gene>
    <name evidence="9" type="ORF">DSOL_1497</name>
</gene>
<dbReference type="OrthoDB" id="9785687at2"/>
<name>A0A1Q8QYT9_9FIRM</name>
<dbReference type="PROSITE" id="PS51900">
    <property type="entry name" value="CB"/>
    <property type="match status" value="1"/>
</dbReference>
<dbReference type="Gene3D" id="1.10.150.130">
    <property type="match status" value="1"/>
</dbReference>
<dbReference type="GO" id="GO:0006310">
    <property type="term" value="P:DNA recombination"/>
    <property type="evidence" value="ECO:0007669"/>
    <property type="project" value="UniProtKB-KW"/>
</dbReference>
<evidence type="ECO:0000256" key="3">
    <source>
        <dbReference type="ARBA" id="ARBA00022908"/>
    </source>
</evidence>
<dbReference type="Pfam" id="PF00589">
    <property type="entry name" value="Phage_integrase"/>
    <property type="match status" value="1"/>
</dbReference>